<reference evidence="2" key="1">
    <citation type="submission" date="2020-06" db="EMBL/GenBank/DDBJ databases">
        <title>Legume-microbial interactions unlock mineral nutrients during tropical forest succession.</title>
        <authorList>
            <person name="Epihov D.Z."/>
        </authorList>
    </citation>
    <scope>NUCLEOTIDE SEQUENCE [LARGE SCALE GENOMIC DNA]</scope>
    <source>
        <strain evidence="2">Pan2503</strain>
    </source>
</reference>
<sequence>MSLDIQVRKCAKLEEFHGCVELQRQIWGEADLEVEPVTMFVVAAHTGGQVLGAFENGRMIAYTLAIAGLQDHVPYLHSHMTGVLSDYRDRGVGRMLKLFQREEALSRGIRLIQWTFDPLELRNAHFNLNRLGAISRQYLPNLYGTTTSPLHRGLATDRLLVEWRLDSSRAVVAIQSLAKEPVESPAMIELPPELEHWQQENAPEVKKVQSRVREEFTRWFAKGYAAVALRTAPGNRAYCLTPWSDF</sequence>
<evidence type="ECO:0000313" key="3">
    <source>
        <dbReference type="Proteomes" id="UP000567293"/>
    </source>
</evidence>
<dbReference type="Pfam" id="PF00583">
    <property type="entry name" value="Acetyltransf_1"/>
    <property type="match status" value="1"/>
</dbReference>
<dbReference type="InterPro" id="IPR038764">
    <property type="entry name" value="GNAT_N_AcTrfase_prd"/>
</dbReference>
<comment type="caution">
    <text evidence="2">The sequence shown here is derived from an EMBL/GenBank/DDBJ whole genome shotgun (WGS) entry which is preliminary data.</text>
</comment>
<proteinExistence type="predicted"/>
<dbReference type="Proteomes" id="UP000567293">
    <property type="component" value="Unassembled WGS sequence"/>
</dbReference>
<dbReference type="InterPro" id="IPR016181">
    <property type="entry name" value="Acyl_CoA_acyltransferase"/>
</dbReference>
<dbReference type="PROSITE" id="PS51186">
    <property type="entry name" value="GNAT"/>
    <property type="match status" value="1"/>
</dbReference>
<dbReference type="EMBL" id="JACDQQ010000483">
    <property type="protein sequence ID" value="MBA0084335.1"/>
    <property type="molecule type" value="Genomic_DNA"/>
</dbReference>
<dbReference type="PANTHER" id="PTHR41700:SF1">
    <property type="entry name" value="N-ACETYLTRANSFERASE DOMAIN-CONTAINING PROTEIN"/>
    <property type="match status" value="1"/>
</dbReference>
<dbReference type="PANTHER" id="PTHR41700">
    <property type="entry name" value="GCN5-RELATED N-ACETYLTRANSFERASE"/>
    <property type="match status" value="1"/>
</dbReference>
<name>A0A7V8NN08_9BACT</name>
<gene>
    <name evidence="2" type="ORF">HRJ53_05000</name>
</gene>
<dbReference type="AlphaFoldDB" id="A0A7V8NN08"/>
<feature type="domain" description="N-acetyltransferase" evidence="1">
    <location>
        <begin position="5"/>
        <end position="178"/>
    </location>
</feature>
<dbReference type="SUPFAM" id="SSF55729">
    <property type="entry name" value="Acyl-CoA N-acyltransferases (Nat)"/>
    <property type="match status" value="1"/>
</dbReference>
<protein>
    <submittedName>
        <fullName evidence="2">Acetyltransferase</fullName>
    </submittedName>
</protein>
<dbReference type="Gene3D" id="3.40.630.30">
    <property type="match status" value="1"/>
</dbReference>
<organism evidence="2 3">
    <name type="scientific">Candidatus Acidiferrum panamense</name>
    <dbReference type="NCBI Taxonomy" id="2741543"/>
    <lineage>
        <taxon>Bacteria</taxon>
        <taxon>Pseudomonadati</taxon>
        <taxon>Acidobacteriota</taxon>
        <taxon>Terriglobia</taxon>
        <taxon>Candidatus Acidiferrales</taxon>
        <taxon>Candidatus Acidiferrum</taxon>
    </lineage>
</organism>
<evidence type="ECO:0000259" key="1">
    <source>
        <dbReference type="PROSITE" id="PS51186"/>
    </source>
</evidence>
<accession>A0A7V8NN08</accession>
<dbReference type="GO" id="GO:0016747">
    <property type="term" value="F:acyltransferase activity, transferring groups other than amino-acyl groups"/>
    <property type="evidence" value="ECO:0007669"/>
    <property type="project" value="InterPro"/>
</dbReference>
<keyword evidence="3" id="KW-1185">Reference proteome</keyword>
<dbReference type="CDD" id="cd04301">
    <property type="entry name" value="NAT_SF"/>
    <property type="match status" value="1"/>
</dbReference>
<evidence type="ECO:0000313" key="2">
    <source>
        <dbReference type="EMBL" id="MBA0084335.1"/>
    </source>
</evidence>
<dbReference type="InterPro" id="IPR000182">
    <property type="entry name" value="GNAT_dom"/>
</dbReference>